<dbReference type="InterPro" id="IPR001173">
    <property type="entry name" value="Glyco_trans_2-like"/>
</dbReference>
<dbReference type="Gene3D" id="3.90.550.10">
    <property type="entry name" value="Spore Coat Polysaccharide Biosynthesis Protein SpsA, Chain A"/>
    <property type="match status" value="1"/>
</dbReference>
<evidence type="ECO:0000259" key="1">
    <source>
        <dbReference type="Pfam" id="PF00535"/>
    </source>
</evidence>
<dbReference type="SUPFAM" id="SSF53448">
    <property type="entry name" value="Nucleotide-diphospho-sugar transferases"/>
    <property type="match status" value="1"/>
</dbReference>
<dbReference type="Pfam" id="PF00535">
    <property type="entry name" value="Glycos_transf_2"/>
    <property type="match status" value="1"/>
</dbReference>
<accession>A0AAN1XD06</accession>
<evidence type="ECO:0000313" key="3">
    <source>
        <dbReference type="Proteomes" id="UP001320326"/>
    </source>
</evidence>
<dbReference type="AlphaFoldDB" id="A0AAN1XD06"/>
<dbReference type="EMBL" id="AP023423">
    <property type="protein sequence ID" value="BCK88829.1"/>
    <property type="molecule type" value="Genomic_DNA"/>
</dbReference>
<protein>
    <recommendedName>
        <fullName evidence="1">Glycosyltransferase 2-like domain-containing protein</fullName>
    </recommendedName>
</protein>
<gene>
    <name evidence="2" type="ORF">MIZ01_2635</name>
</gene>
<reference evidence="2 3" key="1">
    <citation type="journal article" date="2022" name="Int. J. Syst. Evol. Microbiol.">
        <title>&lt;i&gt;Sideroxyarcus emersonii&lt;/i&gt; gen. nov. sp. nov., a neutrophilic, microaerobic iron- and thiosulfate-oxidizing bacterium isolated from iron-rich wetland sediment.</title>
        <authorList>
            <person name="Kato S."/>
            <person name="Itoh T."/>
            <person name="Iino T."/>
            <person name="Ohkuma M."/>
        </authorList>
    </citation>
    <scope>NUCLEOTIDE SEQUENCE [LARGE SCALE GENOMIC DNA]</scope>
    <source>
        <strain evidence="2 3">MIZ01</strain>
    </source>
</reference>
<dbReference type="PANTHER" id="PTHR43685">
    <property type="entry name" value="GLYCOSYLTRANSFERASE"/>
    <property type="match status" value="1"/>
</dbReference>
<dbReference type="KEGG" id="seme:MIZ01_2635"/>
<sequence length="319" mass="36169">MATYNGSRYIDEQIESIRAQSYPDWTLYVRDDGSRDDTVQKIEQIERTDNRVRLMRDKLGNQGAAGNFSILMQTAVEENAGYLFFADQDDVWYPEKLAVMLDALRQLELKQGTETPLLVHSDLLLVDEALRPIADSFVTYSGLSPAKLNLGVLLCENQVTGCASAINRSLLELATPIPREALMHDWWLALLASSTGKIEFISRPLAMYRQHAGNVLGATSYWQRIGRFLFSLRQWKVQMTRIRDSLMQAAVLEQRVRTRGMKLPLSTQQKIDAYANILNVRRLNRIGTLRAQSIGRSALGARWAHNLLIGAMARKQEAR</sequence>
<dbReference type="PANTHER" id="PTHR43685:SF11">
    <property type="entry name" value="GLYCOSYLTRANSFERASE TAGX-RELATED"/>
    <property type="match status" value="1"/>
</dbReference>
<evidence type="ECO:0000313" key="2">
    <source>
        <dbReference type="EMBL" id="BCK88829.1"/>
    </source>
</evidence>
<organism evidence="2 3">
    <name type="scientific">Sideroxyarcus emersonii</name>
    <dbReference type="NCBI Taxonomy" id="2764705"/>
    <lineage>
        <taxon>Bacteria</taxon>
        <taxon>Pseudomonadati</taxon>
        <taxon>Pseudomonadota</taxon>
        <taxon>Betaproteobacteria</taxon>
        <taxon>Nitrosomonadales</taxon>
        <taxon>Gallionellaceae</taxon>
        <taxon>Sideroxyarcus</taxon>
    </lineage>
</organism>
<proteinExistence type="predicted"/>
<feature type="domain" description="Glycosyltransferase 2-like" evidence="1">
    <location>
        <begin position="1"/>
        <end position="106"/>
    </location>
</feature>
<dbReference type="InterPro" id="IPR029044">
    <property type="entry name" value="Nucleotide-diphossugar_trans"/>
</dbReference>
<dbReference type="Proteomes" id="UP001320326">
    <property type="component" value="Chromosome"/>
</dbReference>
<dbReference type="CDD" id="cd04196">
    <property type="entry name" value="GT_2_like_d"/>
    <property type="match status" value="1"/>
</dbReference>
<dbReference type="InterPro" id="IPR050834">
    <property type="entry name" value="Glycosyltransf_2"/>
</dbReference>
<keyword evidence="3" id="KW-1185">Reference proteome</keyword>
<name>A0AAN1XD06_9PROT</name>